<evidence type="ECO:0000256" key="2">
    <source>
        <dbReference type="ARBA" id="ARBA00023002"/>
    </source>
</evidence>
<dbReference type="EMBL" id="CP029479">
    <property type="protein sequence ID" value="AWM77151.1"/>
    <property type="molecule type" value="Genomic_DNA"/>
</dbReference>
<dbReference type="InterPro" id="IPR020904">
    <property type="entry name" value="Sc_DH/Rdtase_CS"/>
</dbReference>
<evidence type="ECO:0000313" key="5">
    <source>
        <dbReference type="EMBL" id="AWM77151.1"/>
    </source>
</evidence>
<evidence type="ECO:0000313" key="6">
    <source>
        <dbReference type="Proteomes" id="UP000247763"/>
    </source>
</evidence>
<dbReference type="AlphaFoldDB" id="A0A2Z3HUU4"/>
<evidence type="ECO:0000256" key="1">
    <source>
        <dbReference type="ARBA" id="ARBA00006484"/>
    </source>
</evidence>
<dbReference type="GO" id="GO:0016491">
    <property type="term" value="F:oxidoreductase activity"/>
    <property type="evidence" value="ECO:0007669"/>
    <property type="project" value="UniProtKB-KW"/>
</dbReference>
<dbReference type="InterPro" id="IPR057326">
    <property type="entry name" value="KR_dom"/>
</dbReference>
<feature type="domain" description="Ketoreductase" evidence="4">
    <location>
        <begin position="5"/>
        <end position="193"/>
    </location>
</feature>
<dbReference type="SMART" id="SM00822">
    <property type="entry name" value="PKS_KR"/>
    <property type="match status" value="1"/>
</dbReference>
<keyword evidence="2" id="KW-0560">Oxidoreductase</keyword>
<dbReference type="SUPFAM" id="SSF51735">
    <property type="entry name" value="NAD(P)-binding Rossmann-fold domains"/>
    <property type="match status" value="1"/>
</dbReference>
<proteinExistence type="inferred from homology"/>
<reference evidence="6" key="1">
    <citation type="submission" date="2018-05" db="EMBL/GenBank/DDBJ databases">
        <title>Genome sequencing of Phenylobacterium sp. HYN0004.</title>
        <authorList>
            <person name="Yi H."/>
            <person name="Baek C."/>
        </authorList>
    </citation>
    <scope>NUCLEOTIDE SEQUENCE [LARGE SCALE GENOMIC DNA]</scope>
    <source>
        <strain evidence="6">HYN0004</strain>
    </source>
</reference>
<dbReference type="PROSITE" id="PS00061">
    <property type="entry name" value="ADH_SHORT"/>
    <property type="match status" value="1"/>
</dbReference>
<dbReference type="PANTHER" id="PTHR44196:SF1">
    <property type="entry name" value="DEHYDROGENASE_REDUCTASE SDR FAMILY MEMBER 7B"/>
    <property type="match status" value="1"/>
</dbReference>
<sequence length="287" mass="29832">MSVTGPVVVTGASSGIGRACVERLAKAGVRTFPTVRRDADALALAQDCGPLVEPVLADVTDAGSLARAAAEIHGRLGGERLGGLVNNAGVAWPGPAMTQPLDEIEQVIDTNLVGAMRAVQAFGPLLGAVPGATGPKGRIVNITSVSGKFGYPFTAAYAASKHGLEGYSESLRRELILTGVDVIVVGPGAVKTPIWGKGAAIDRSRYAGTGWAAPLARLEESLAAMDEEGLESSVVAEVVLEALTAARPRVRYAPVPNPLLNWWLPRLLPKRLIDGVIADRLGLRPQS</sequence>
<dbReference type="PRINTS" id="PR00080">
    <property type="entry name" value="SDRFAMILY"/>
</dbReference>
<name>A0A2Z3HUU4_9CAUL</name>
<dbReference type="PRINTS" id="PR00081">
    <property type="entry name" value="GDHRDH"/>
</dbReference>
<dbReference type="InterPro" id="IPR002347">
    <property type="entry name" value="SDR_fam"/>
</dbReference>
<evidence type="ECO:0000259" key="4">
    <source>
        <dbReference type="SMART" id="SM00822"/>
    </source>
</evidence>
<accession>A0A2Z3HUU4</accession>
<dbReference type="GO" id="GO:0016020">
    <property type="term" value="C:membrane"/>
    <property type="evidence" value="ECO:0007669"/>
    <property type="project" value="TreeGrafter"/>
</dbReference>
<dbReference type="InterPro" id="IPR036291">
    <property type="entry name" value="NAD(P)-bd_dom_sf"/>
</dbReference>
<protein>
    <submittedName>
        <fullName evidence="5">Oxidoreductase</fullName>
    </submittedName>
</protein>
<dbReference type="KEGG" id="phb:HYN04_04880"/>
<comment type="similarity">
    <text evidence="1 3">Belongs to the short-chain dehydrogenases/reductases (SDR) family.</text>
</comment>
<dbReference type="Gene3D" id="3.40.50.720">
    <property type="entry name" value="NAD(P)-binding Rossmann-like Domain"/>
    <property type="match status" value="1"/>
</dbReference>
<organism evidence="5 6">
    <name type="scientific">Phenylobacterium parvum</name>
    <dbReference type="NCBI Taxonomy" id="2201350"/>
    <lineage>
        <taxon>Bacteria</taxon>
        <taxon>Pseudomonadati</taxon>
        <taxon>Pseudomonadota</taxon>
        <taxon>Alphaproteobacteria</taxon>
        <taxon>Caulobacterales</taxon>
        <taxon>Caulobacteraceae</taxon>
        <taxon>Phenylobacterium</taxon>
    </lineage>
</organism>
<dbReference type="Proteomes" id="UP000247763">
    <property type="component" value="Chromosome"/>
</dbReference>
<dbReference type="RefSeq" id="WP_110449720.1">
    <property type="nucleotide sequence ID" value="NZ_CP029479.1"/>
</dbReference>
<evidence type="ECO:0000256" key="3">
    <source>
        <dbReference type="RuleBase" id="RU000363"/>
    </source>
</evidence>
<dbReference type="OrthoDB" id="9793825at2"/>
<dbReference type="PANTHER" id="PTHR44196">
    <property type="entry name" value="DEHYDROGENASE/REDUCTASE SDR FAMILY MEMBER 7B"/>
    <property type="match status" value="1"/>
</dbReference>
<gene>
    <name evidence="5" type="ORF">HYN04_04880</name>
</gene>
<keyword evidence="6" id="KW-1185">Reference proteome</keyword>
<dbReference type="Pfam" id="PF00106">
    <property type="entry name" value="adh_short"/>
    <property type="match status" value="1"/>
</dbReference>